<dbReference type="EMBL" id="DUFG01000025">
    <property type="protein sequence ID" value="HIH08705.1"/>
    <property type="molecule type" value="Genomic_DNA"/>
</dbReference>
<evidence type="ECO:0000313" key="1">
    <source>
        <dbReference type="EMBL" id="HIH08705.1"/>
    </source>
</evidence>
<reference evidence="3" key="1">
    <citation type="journal article" date="2020" name="bioRxiv">
        <title>A rank-normalized archaeal taxonomy based on genome phylogeny resolves widespread incomplete and uneven classifications.</title>
        <authorList>
            <person name="Rinke C."/>
            <person name="Chuvochina M."/>
            <person name="Mussig A.J."/>
            <person name="Chaumeil P.-A."/>
            <person name="Waite D.W."/>
            <person name="Whitman W.B."/>
            <person name="Parks D.H."/>
            <person name="Hugenholtz P."/>
        </authorList>
    </citation>
    <scope>NUCLEOTIDE SEQUENCE [LARGE SCALE GENOMIC DNA]</scope>
</reference>
<protein>
    <submittedName>
        <fullName evidence="1">Uncharacterized protein</fullName>
    </submittedName>
</protein>
<name>A0A7J4IWR6_9ARCH</name>
<comment type="caution">
    <text evidence="1">The sequence shown here is derived from an EMBL/GenBank/DDBJ whole genome shotgun (WGS) entry which is preliminary data.</text>
</comment>
<dbReference type="Proteomes" id="UP000577419">
    <property type="component" value="Unassembled WGS sequence"/>
</dbReference>
<dbReference type="Proteomes" id="UP000683213">
    <property type="component" value="Unassembled WGS sequence"/>
</dbReference>
<organism evidence="1 3">
    <name type="scientific">Candidatus Iainarchaeum sp</name>
    <dbReference type="NCBI Taxonomy" id="3101447"/>
    <lineage>
        <taxon>Archaea</taxon>
        <taxon>Candidatus Iainarchaeota</taxon>
        <taxon>Candidatus Iainarchaeia</taxon>
        <taxon>Candidatus Iainarchaeales</taxon>
        <taxon>Candidatus Iainarchaeaceae</taxon>
        <taxon>Candidatus Iainarchaeum</taxon>
    </lineage>
</organism>
<dbReference type="EMBL" id="JAGVWF010000039">
    <property type="protein sequence ID" value="MBS3059375.1"/>
    <property type="molecule type" value="Genomic_DNA"/>
</dbReference>
<evidence type="ECO:0000313" key="3">
    <source>
        <dbReference type="Proteomes" id="UP000577419"/>
    </source>
</evidence>
<reference evidence="2" key="3">
    <citation type="submission" date="2021-05" db="EMBL/GenBank/DDBJ databases">
        <title>Protein family content uncovers lineage relationships and bacterial pathway maintenance mechanisms in DPANN archaea.</title>
        <authorList>
            <person name="Castelle C.J."/>
            <person name="Meheust R."/>
            <person name="Jaffe A.L."/>
            <person name="Seitz K."/>
            <person name="Gong X."/>
            <person name="Baker B.J."/>
            <person name="Banfield J.F."/>
        </authorList>
    </citation>
    <scope>NUCLEOTIDE SEQUENCE</scope>
    <source>
        <strain evidence="2">RIFCSPHIGHO2_01_FULL_GW2011_AR10_43_9</strain>
    </source>
</reference>
<reference evidence="2" key="2">
    <citation type="submission" date="2021-03" db="EMBL/GenBank/DDBJ databases">
        <authorList>
            <person name="Jaffe A."/>
        </authorList>
    </citation>
    <scope>NUCLEOTIDE SEQUENCE</scope>
    <source>
        <strain evidence="2">RIFCSPHIGHO2_01_FULL_GW2011_AR10_43_9</strain>
    </source>
</reference>
<gene>
    <name evidence="1" type="ORF">HA237_05040</name>
    <name evidence="2" type="ORF">J4224_03040</name>
</gene>
<dbReference type="AlphaFoldDB" id="A0A7J4IWR6"/>
<accession>A0A7J4IWR6</accession>
<evidence type="ECO:0000313" key="2">
    <source>
        <dbReference type="EMBL" id="MBS3059375.1"/>
    </source>
</evidence>
<sequence length="148" mass="17606">MKRPRIILKKPPKKKLQRPTMTAKVRQLFHLPGHIKALRKTRSGTRTVSYEERVRKWRWGIFRHMIKTKAINSVFATFLQRLVMENFIQRVELNQILKNRSETQLHRIIWAFQRGAINYTEFKSLALTLPKEKVDSQLEALLKKSATK</sequence>
<proteinExistence type="predicted"/>